<feature type="domain" description="Ig-like" evidence="4">
    <location>
        <begin position="23"/>
        <end position="105"/>
    </location>
</feature>
<dbReference type="InterPro" id="IPR013783">
    <property type="entry name" value="Ig-like_fold"/>
</dbReference>
<dbReference type="AlphaFoldDB" id="A0A6J2PLD9"/>
<feature type="signal peptide" evidence="3">
    <location>
        <begin position="1"/>
        <end position="21"/>
    </location>
</feature>
<dbReference type="InterPro" id="IPR007110">
    <property type="entry name" value="Ig-like_dom"/>
</dbReference>
<keyword evidence="3" id="KW-0732">Signal</keyword>
<evidence type="ECO:0000256" key="2">
    <source>
        <dbReference type="SAM" id="Phobius"/>
    </source>
</evidence>
<dbReference type="SMART" id="SM00409">
    <property type="entry name" value="IG"/>
    <property type="match status" value="1"/>
</dbReference>
<accession>A0A6J2PLD9</accession>
<evidence type="ECO:0000256" key="3">
    <source>
        <dbReference type="SAM" id="SignalP"/>
    </source>
</evidence>
<name>A0A6J2PLD9_COTGO</name>
<evidence type="ECO:0000313" key="5">
    <source>
        <dbReference type="Proteomes" id="UP000504630"/>
    </source>
</evidence>
<sequence>MEMWLKRLTLVLLTAAALVTSDQDLVILDEKQNKVEVLVGSSVTFDCRIMPATPDRHRVVWRFSASGSSVNDSYKINNSSGELNNTKYILLNATDKNSGWYFCQIIVEIPLLNITNSSGTQVVVTKSKEHTTYPPLPIVTGKQATASPTDNFPVIAGWIWIVLGVSAFILIVLLVTCVLLRRRCRRSRGEEPIYVNSRHVASKQSSPRPGLPGDNLKMVSSSQNLHNPSPGQGYHKDKRRFKQ</sequence>
<keyword evidence="2" id="KW-0472">Membrane</keyword>
<dbReference type="InterPro" id="IPR003599">
    <property type="entry name" value="Ig_sub"/>
</dbReference>
<feature type="chain" id="PRO_5026710726" evidence="3">
    <location>
        <begin position="22"/>
        <end position="243"/>
    </location>
</feature>
<proteinExistence type="predicted"/>
<dbReference type="Gene3D" id="2.60.40.10">
    <property type="entry name" value="Immunoglobulins"/>
    <property type="match status" value="1"/>
</dbReference>
<dbReference type="RefSeq" id="XP_029285927.1">
    <property type="nucleotide sequence ID" value="XM_029430067.1"/>
</dbReference>
<keyword evidence="2" id="KW-1133">Transmembrane helix</keyword>
<evidence type="ECO:0000313" key="6">
    <source>
        <dbReference type="RefSeq" id="XP_029285927.1"/>
    </source>
</evidence>
<feature type="transmembrane region" description="Helical" evidence="2">
    <location>
        <begin position="157"/>
        <end position="180"/>
    </location>
</feature>
<organism evidence="5 6">
    <name type="scientific">Cottoperca gobio</name>
    <name type="common">Frogmouth</name>
    <name type="synonym">Aphritis gobio</name>
    <dbReference type="NCBI Taxonomy" id="56716"/>
    <lineage>
        <taxon>Eukaryota</taxon>
        <taxon>Metazoa</taxon>
        <taxon>Chordata</taxon>
        <taxon>Craniata</taxon>
        <taxon>Vertebrata</taxon>
        <taxon>Euteleostomi</taxon>
        <taxon>Actinopterygii</taxon>
        <taxon>Neopterygii</taxon>
        <taxon>Teleostei</taxon>
        <taxon>Neoteleostei</taxon>
        <taxon>Acanthomorphata</taxon>
        <taxon>Eupercaria</taxon>
        <taxon>Perciformes</taxon>
        <taxon>Notothenioidei</taxon>
        <taxon>Bovichtidae</taxon>
        <taxon>Cottoperca</taxon>
    </lineage>
</organism>
<dbReference type="InterPro" id="IPR013098">
    <property type="entry name" value="Ig_I-set"/>
</dbReference>
<gene>
    <name evidence="6" type="primary">LOC115007273</name>
</gene>
<dbReference type="GeneID" id="115007273"/>
<feature type="region of interest" description="Disordered" evidence="1">
    <location>
        <begin position="196"/>
        <end position="243"/>
    </location>
</feature>
<evidence type="ECO:0000256" key="1">
    <source>
        <dbReference type="SAM" id="MobiDB-lite"/>
    </source>
</evidence>
<dbReference type="InterPro" id="IPR036179">
    <property type="entry name" value="Ig-like_dom_sf"/>
</dbReference>
<dbReference type="SUPFAM" id="SSF48726">
    <property type="entry name" value="Immunoglobulin"/>
    <property type="match status" value="1"/>
</dbReference>
<evidence type="ECO:0000259" key="4">
    <source>
        <dbReference type="PROSITE" id="PS50835"/>
    </source>
</evidence>
<reference evidence="6" key="1">
    <citation type="submission" date="2025-08" db="UniProtKB">
        <authorList>
            <consortium name="RefSeq"/>
        </authorList>
    </citation>
    <scope>IDENTIFICATION</scope>
</reference>
<dbReference type="Pfam" id="PF07679">
    <property type="entry name" value="I-set"/>
    <property type="match status" value="1"/>
</dbReference>
<dbReference type="KEGG" id="cgob:115007273"/>
<dbReference type="OrthoDB" id="8958081at2759"/>
<keyword evidence="5" id="KW-1185">Reference proteome</keyword>
<dbReference type="InParanoid" id="A0A6J2PLD9"/>
<dbReference type="Proteomes" id="UP000504630">
    <property type="component" value="Chromosome 4"/>
</dbReference>
<keyword evidence="2" id="KW-0812">Transmembrane</keyword>
<feature type="compositionally biased region" description="Polar residues" evidence="1">
    <location>
        <begin position="218"/>
        <end position="230"/>
    </location>
</feature>
<protein>
    <submittedName>
        <fullName evidence="6">Uncharacterized protein LOC115007273 isoform X1</fullName>
    </submittedName>
</protein>
<dbReference type="PROSITE" id="PS50835">
    <property type="entry name" value="IG_LIKE"/>
    <property type="match status" value="1"/>
</dbReference>